<evidence type="ECO:0000313" key="2">
    <source>
        <dbReference type="EMBL" id="KAF0728998.1"/>
    </source>
</evidence>
<keyword evidence="3" id="KW-1185">Reference proteome</keyword>
<feature type="compositionally biased region" description="Polar residues" evidence="1">
    <location>
        <begin position="111"/>
        <end position="120"/>
    </location>
</feature>
<sequence>MTQLASLPSVGVGAESLAAPHSPHAFSAAVIPVPFSLVSSSPPRAPVFDQRAMQASVAEPHAESVSPTRFGVSCTPDTVDLLRGRLAFPARHRLAAPSTSVSPPPCPGHFTNASTEASTPMTPPSPANSPVRGRLSHRNTSRRLRAPSLPPSPPSCTPRMTPAERALPPLLSTQPSTDSQAAEDPPRTPPEPRAHALTANVLPGDTLSADPVPDSETAVVPATASPTVPPPRPHAPTVRSVFHLSQRGFACSLCPPSSFTSWCALATHRRSCHRHTLFVDKFVAACACARVFDARLAAALHGRSCGPRRTPPPSRSPGTAIPRRRLSHFGGTTKPKVAPLTHVLPSPNAPDDGAVASVAYSTDSNSTTLEVAPSLASRLAGSRDGIPPPTCAIGLAPSLPPVALTDIAAILSCPAVQPSPTLAPPQPPVEHGPPPL</sequence>
<dbReference type="EMBL" id="VJMJ01000170">
    <property type="protein sequence ID" value="KAF0728998.1"/>
    <property type="molecule type" value="Genomic_DNA"/>
</dbReference>
<gene>
    <name evidence="2" type="ORF">Ae201684_013299</name>
</gene>
<feature type="compositionally biased region" description="Basic residues" evidence="1">
    <location>
        <begin position="134"/>
        <end position="145"/>
    </location>
</feature>
<feature type="region of interest" description="Disordered" evidence="1">
    <location>
        <begin position="303"/>
        <end position="332"/>
    </location>
</feature>
<protein>
    <submittedName>
        <fullName evidence="2">Uncharacterized protein</fullName>
    </submittedName>
</protein>
<accession>A0A6G0WNR3</accession>
<dbReference type="Proteomes" id="UP000481153">
    <property type="component" value="Unassembled WGS sequence"/>
</dbReference>
<evidence type="ECO:0000256" key="1">
    <source>
        <dbReference type="SAM" id="MobiDB-lite"/>
    </source>
</evidence>
<feature type="region of interest" description="Disordered" evidence="1">
    <location>
        <begin position="416"/>
        <end position="436"/>
    </location>
</feature>
<feature type="compositionally biased region" description="Polar residues" evidence="1">
    <location>
        <begin position="171"/>
        <end position="180"/>
    </location>
</feature>
<dbReference type="AlphaFoldDB" id="A0A6G0WNR3"/>
<evidence type="ECO:0000313" key="3">
    <source>
        <dbReference type="Proteomes" id="UP000481153"/>
    </source>
</evidence>
<organism evidence="2 3">
    <name type="scientific">Aphanomyces euteiches</name>
    <dbReference type="NCBI Taxonomy" id="100861"/>
    <lineage>
        <taxon>Eukaryota</taxon>
        <taxon>Sar</taxon>
        <taxon>Stramenopiles</taxon>
        <taxon>Oomycota</taxon>
        <taxon>Saprolegniomycetes</taxon>
        <taxon>Saprolegniales</taxon>
        <taxon>Verrucalvaceae</taxon>
        <taxon>Aphanomyces</taxon>
    </lineage>
</organism>
<reference evidence="2 3" key="1">
    <citation type="submission" date="2019-07" db="EMBL/GenBank/DDBJ databases">
        <title>Genomics analysis of Aphanomyces spp. identifies a new class of oomycete effector associated with host adaptation.</title>
        <authorList>
            <person name="Gaulin E."/>
        </authorList>
    </citation>
    <scope>NUCLEOTIDE SEQUENCE [LARGE SCALE GENOMIC DNA]</scope>
    <source>
        <strain evidence="2 3">ATCC 201684</strain>
    </source>
</reference>
<feature type="compositionally biased region" description="Low complexity" evidence="1">
    <location>
        <begin position="217"/>
        <end position="226"/>
    </location>
</feature>
<proteinExistence type="predicted"/>
<feature type="compositionally biased region" description="Basic and acidic residues" evidence="1">
    <location>
        <begin position="184"/>
        <end position="194"/>
    </location>
</feature>
<feature type="compositionally biased region" description="Pro residues" evidence="1">
    <location>
        <begin position="421"/>
        <end position="436"/>
    </location>
</feature>
<comment type="caution">
    <text evidence="2">The sequence shown here is derived from an EMBL/GenBank/DDBJ whole genome shotgun (WGS) entry which is preliminary data.</text>
</comment>
<feature type="region of interest" description="Disordered" evidence="1">
    <location>
        <begin position="95"/>
        <end position="234"/>
    </location>
</feature>
<dbReference type="VEuPathDB" id="FungiDB:AeMF1_018044"/>
<name>A0A6G0WNR3_9STRA</name>